<evidence type="ECO:0000313" key="1">
    <source>
        <dbReference type="EMBL" id="CAI2370936.1"/>
    </source>
</evidence>
<sequence>MHQQTLEIYQDSMQNRLKHAKDCKSTHFMYASNPIGKESVYNPKSVTQDFEGFDKIYYENAKATTVVDLKKNFKRGIQTHWTFHNRQHDGFSQIKPQQKFITRNNDARMKVKELKKDLEKEHFSIGNGESHFNTTNKELMRSSSMPTLGEDSSKNDYKIKKMMSNHHFNFGKYKPDFNSTVNANYKDHETKERAKSVVKNKLDSSVPLSHPFQTGKIKFTAKLKQDFDNEKSKKFYIPTTTRAVKEASNFSLGRKTSLKDNYHTMNSSLSNLPRISHANFISGFAKGDSNREKVQKFRKTNFNIGSPVMGQIPGSTTHDAFKQHPKDQYKIKGMYKQGFKARNIKVSVPMKN</sequence>
<dbReference type="Proteomes" id="UP001295684">
    <property type="component" value="Unassembled WGS sequence"/>
</dbReference>
<gene>
    <name evidence="1" type="ORF">ECRASSUSDP1_LOCUS12256</name>
</gene>
<dbReference type="AlphaFoldDB" id="A0AAD1UN77"/>
<comment type="caution">
    <text evidence="1">The sequence shown here is derived from an EMBL/GenBank/DDBJ whole genome shotgun (WGS) entry which is preliminary data.</text>
</comment>
<protein>
    <submittedName>
        <fullName evidence="1">Uncharacterized protein</fullName>
    </submittedName>
</protein>
<evidence type="ECO:0000313" key="2">
    <source>
        <dbReference type="Proteomes" id="UP001295684"/>
    </source>
</evidence>
<keyword evidence="2" id="KW-1185">Reference proteome</keyword>
<proteinExistence type="predicted"/>
<accession>A0AAD1UN77</accession>
<reference evidence="1" key="1">
    <citation type="submission" date="2023-07" db="EMBL/GenBank/DDBJ databases">
        <authorList>
            <consortium name="AG Swart"/>
            <person name="Singh M."/>
            <person name="Singh A."/>
            <person name="Seah K."/>
            <person name="Emmerich C."/>
        </authorList>
    </citation>
    <scope>NUCLEOTIDE SEQUENCE</scope>
    <source>
        <strain evidence="1">DP1</strain>
    </source>
</reference>
<name>A0AAD1UN77_EUPCR</name>
<dbReference type="EMBL" id="CAMPGE010012155">
    <property type="protein sequence ID" value="CAI2370936.1"/>
    <property type="molecule type" value="Genomic_DNA"/>
</dbReference>
<organism evidence="1 2">
    <name type="scientific">Euplotes crassus</name>
    <dbReference type="NCBI Taxonomy" id="5936"/>
    <lineage>
        <taxon>Eukaryota</taxon>
        <taxon>Sar</taxon>
        <taxon>Alveolata</taxon>
        <taxon>Ciliophora</taxon>
        <taxon>Intramacronucleata</taxon>
        <taxon>Spirotrichea</taxon>
        <taxon>Hypotrichia</taxon>
        <taxon>Euplotida</taxon>
        <taxon>Euplotidae</taxon>
        <taxon>Moneuplotes</taxon>
    </lineage>
</organism>